<reference evidence="3" key="1">
    <citation type="journal article" date="2019" name="bioRxiv">
        <title>The Genome of the Zebra Mussel, Dreissena polymorpha: A Resource for Invasive Species Research.</title>
        <authorList>
            <person name="McCartney M.A."/>
            <person name="Auch B."/>
            <person name="Kono T."/>
            <person name="Mallez S."/>
            <person name="Zhang Y."/>
            <person name="Obille A."/>
            <person name="Becker A."/>
            <person name="Abrahante J.E."/>
            <person name="Garbe J."/>
            <person name="Badalamenti J.P."/>
            <person name="Herman A."/>
            <person name="Mangelson H."/>
            <person name="Liachko I."/>
            <person name="Sullivan S."/>
            <person name="Sone E.D."/>
            <person name="Koren S."/>
            <person name="Silverstein K.A.T."/>
            <person name="Beckman K.B."/>
            <person name="Gohl D.M."/>
        </authorList>
    </citation>
    <scope>NUCLEOTIDE SEQUENCE</scope>
    <source>
        <strain evidence="3">Duluth1</strain>
        <tissue evidence="3">Whole animal</tissue>
    </source>
</reference>
<accession>A0A9D4GH24</accession>
<organism evidence="3 4">
    <name type="scientific">Dreissena polymorpha</name>
    <name type="common">Zebra mussel</name>
    <name type="synonym">Mytilus polymorpha</name>
    <dbReference type="NCBI Taxonomy" id="45954"/>
    <lineage>
        <taxon>Eukaryota</taxon>
        <taxon>Metazoa</taxon>
        <taxon>Spiralia</taxon>
        <taxon>Lophotrochozoa</taxon>
        <taxon>Mollusca</taxon>
        <taxon>Bivalvia</taxon>
        <taxon>Autobranchia</taxon>
        <taxon>Heteroconchia</taxon>
        <taxon>Euheterodonta</taxon>
        <taxon>Imparidentia</taxon>
        <taxon>Neoheterodontei</taxon>
        <taxon>Myida</taxon>
        <taxon>Dreissenoidea</taxon>
        <taxon>Dreissenidae</taxon>
        <taxon>Dreissena</taxon>
    </lineage>
</organism>
<comment type="caution">
    <text evidence="3">The sequence shown here is derived from an EMBL/GenBank/DDBJ whole genome shotgun (WGS) entry which is preliminary data.</text>
</comment>
<gene>
    <name evidence="3" type="ORF">DPMN_143373</name>
</gene>
<keyword evidence="1" id="KW-0175">Coiled coil</keyword>
<feature type="coiled-coil region" evidence="1">
    <location>
        <begin position="51"/>
        <end position="82"/>
    </location>
</feature>
<dbReference type="EMBL" id="JAIWYP010000006">
    <property type="protein sequence ID" value="KAH3814860.1"/>
    <property type="molecule type" value="Genomic_DNA"/>
</dbReference>
<dbReference type="Proteomes" id="UP000828390">
    <property type="component" value="Unassembled WGS sequence"/>
</dbReference>
<sequence length="254" mass="28793">MCLTDQHRMCTYEKIQESNAEYQRRDEMVKANLLTVHQRIKEFKSHRETYIDTIEAQQKQLISEAQDIAQQLNEKIIALVANVEDTVSRHANKETSITKENINDADNLYMDFKRITDLFEVAQKYGNAEECILASRHIDYKAKEILSKINSLESHEDKHFALVKTIQIDKLDSICYFTLSSNKHQSKKEDASDEVAGQLPNKKKDKNKSISTSHNFGSSSDLSVVMCDKEVQTIDTATQSSSVGTLASSPSSLP</sequence>
<feature type="compositionally biased region" description="Polar residues" evidence="2">
    <location>
        <begin position="209"/>
        <end position="220"/>
    </location>
</feature>
<feature type="region of interest" description="Disordered" evidence="2">
    <location>
        <begin position="187"/>
        <end position="220"/>
    </location>
</feature>
<evidence type="ECO:0000256" key="1">
    <source>
        <dbReference type="SAM" id="Coils"/>
    </source>
</evidence>
<proteinExistence type="predicted"/>
<evidence type="ECO:0000313" key="3">
    <source>
        <dbReference type="EMBL" id="KAH3814860.1"/>
    </source>
</evidence>
<evidence type="ECO:0000313" key="4">
    <source>
        <dbReference type="Proteomes" id="UP000828390"/>
    </source>
</evidence>
<keyword evidence="4" id="KW-1185">Reference proteome</keyword>
<dbReference type="AlphaFoldDB" id="A0A9D4GH24"/>
<evidence type="ECO:0000256" key="2">
    <source>
        <dbReference type="SAM" id="MobiDB-lite"/>
    </source>
</evidence>
<protein>
    <submittedName>
        <fullName evidence="3">Uncharacterized protein</fullName>
    </submittedName>
</protein>
<reference evidence="3" key="2">
    <citation type="submission" date="2020-11" db="EMBL/GenBank/DDBJ databases">
        <authorList>
            <person name="McCartney M.A."/>
            <person name="Auch B."/>
            <person name="Kono T."/>
            <person name="Mallez S."/>
            <person name="Becker A."/>
            <person name="Gohl D.M."/>
            <person name="Silverstein K.A.T."/>
            <person name="Koren S."/>
            <person name="Bechman K.B."/>
            <person name="Herman A."/>
            <person name="Abrahante J.E."/>
            <person name="Garbe J."/>
        </authorList>
    </citation>
    <scope>NUCLEOTIDE SEQUENCE</scope>
    <source>
        <strain evidence="3">Duluth1</strain>
        <tissue evidence="3">Whole animal</tissue>
    </source>
</reference>
<name>A0A9D4GH24_DREPO</name>